<dbReference type="AlphaFoldDB" id="A0AAW1XBJ7"/>
<dbReference type="InterPro" id="IPR012677">
    <property type="entry name" value="Nucleotide-bd_a/b_plait_sf"/>
</dbReference>
<dbReference type="FunFam" id="3.30.70.330:FF:000374">
    <property type="entry name" value="Flowering time control protein FCA"/>
    <property type="match status" value="1"/>
</dbReference>
<evidence type="ECO:0000256" key="1">
    <source>
        <dbReference type="ARBA" id="ARBA00004123"/>
    </source>
</evidence>
<dbReference type="CDD" id="cd00201">
    <property type="entry name" value="WW"/>
    <property type="match status" value="1"/>
</dbReference>
<sequence length="734" mass="79496">MNPQSHLPRRSPPNYRGGAGGGNHRGFDSPPRHSPGGFQPLGAAGAGGFRPNHPDPPPLSGQKRGYPFSGRGSSPDRFDRGGFAKLFVGSVPRTATEGEIRPLFEEHGEVVEVALIKDKKTGLQQGCCFIKYATSEEADRAIRALHNQHTLPGGVGPIQVRYADGERERLGAVEYKLFVGSLNKQATEKEVEEIFSPYGLVEDVYLMRDELKQSRGCGFVKYSHRDMALSAINGLNGRYTMRGCEQPLTVRFADPKRPRPGDSRGPAFGGPGFGPRFQAPGARPVPNFGDPTSDQIPTNAWHPISPPNLVPSNPGIRGFGTHLLPRSGDIAMPLPLNSGGHGGSVEGPHPGMAVSSSTTQHSFNQSMPHIGQQISPLQKPIQSPQHLPPSLQQHPQTPAPYAVTQTTRQVGQPQLSHSAGQTSFNQALPSQRLHGLGGQLSVSQPEVQQNASSATALPTLLNINLTSHSMSTAPNPQQRPAPVQQQLQTLQQSPSQLAQMLSQQTQTLQASFQSSQQAFSQLQQQLQQMQPSNQGLALHQTSQSTKQPQSQWTGIVRQTAANTPTTTPAADVPSATSVAPAIPVTSQTIAPAKCIWTEHTSPDGYKYYYNSATCESRWEKPAELALFEQQQQHQKASVQQPQTPSLPQNLSAQQQVSQTQQIHLQPQLRPNLQSQQPSLSSTYQGSGIIGQQNAQDFGFSKLPITTSSVSDPRFQQGLQAAQEWMWKNKPTGSF</sequence>
<feature type="region of interest" description="Disordered" evidence="10">
    <location>
        <begin position="467"/>
        <end position="498"/>
    </location>
</feature>
<keyword evidence="4" id="KW-0221">Differentiation</keyword>
<keyword evidence="6" id="KW-0287">Flowering</keyword>
<dbReference type="SMART" id="SM00456">
    <property type="entry name" value="WW"/>
    <property type="match status" value="1"/>
</dbReference>
<feature type="region of interest" description="Disordered" evidence="10">
    <location>
        <begin position="523"/>
        <end position="552"/>
    </location>
</feature>
<reference evidence="13 14" key="1">
    <citation type="journal article" date="2023" name="G3 (Bethesda)">
        <title>A chromosome-length genome assembly and annotation of blackberry (Rubus argutus, cv. 'Hillquist').</title>
        <authorList>
            <person name="Bruna T."/>
            <person name="Aryal R."/>
            <person name="Dudchenko O."/>
            <person name="Sargent D.J."/>
            <person name="Mead D."/>
            <person name="Buti M."/>
            <person name="Cavallini A."/>
            <person name="Hytonen T."/>
            <person name="Andres J."/>
            <person name="Pham M."/>
            <person name="Weisz D."/>
            <person name="Mascagni F."/>
            <person name="Usai G."/>
            <person name="Natali L."/>
            <person name="Bassil N."/>
            <person name="Fernandez G.E."/>
            <person name="Lomsadze A."/>
            <person name="Armour M."/>
            <person name="Olukolu B."/>
            <person name="Poorten T."/>
            <person name="Britton C."/>
            <person name="Davik J."/>
            <person name="Ashrafi H."/>
            <person name="Aiden E.L."/>
            <person name="Borodovsky M."/>
            <person name="Worthington M."/>
        </authorList>
    </citation>
    <scope>NUCLEOTIDE SEQUENCE [LARGE SCALE GENOMIC DNA]</scope>
    <source>
        <strain evidence="13">PI 553951</strain>
    </source>
</reference>
<keyword evidence="14" id="KW-1185">Reference proteome</keyword>
<dbReference type="FunFam" id="3.30.70.330:FF:000332">
    <property type="entry name" value="flowering time control protein FCA isoform X2"/>
    <property type="match status" value="1"/>
</dbReference>
<feature type="region of interest" description="Disordered" evidence="10">
    <location>
        <begin position="336"/>
        <end position="398"/>
    </location>
</feature>
<feature type="compositionally biased region" description="Low complexity" evidence="10">
    <location>
        <begin position="629"/>
        <end position="663"/>
    </location>
</feature>
<dbReference type="InterPro" id="IPR001202">
    <property type="entry name" value="WW_dom"/>
</dbReference>
<dbReference type="Gene3D" id="2.20.70.10">
    <property type="match status" value="1"/>
</dbReference>
<evidence type="ECO:0000256" key="3">
    <source>
        <dbReference type="ARBA" id="ARBA00022737"/>
    </source>
</evidence>
<dbReference type="SUPFAM" id="SSF51045">
    <property type="entry name" value="WW domain"/>
    <property type="match status" value="1"/>
</dbReference>
<evidence type="ECO:0000256" key="6">
    <source>
        <dbReference type="ARBA" id="ARBA00023089"/>
    </source>
</evidence>
<feature type="region of interest" description="Disordered" evidence="10">
    <location>
        <begin position="628"/>
        <end position="663"/>
    </location>
</feature>
<dbReference type="PROSITE" id="PS50020">
    <property type="entry name" value="WW_DOMAIN_2"/>
    <property type="match status" value="1"/>
</dbReference>
<feature type="compositionally biased region" description="Low complexity" evidence="10">
    <location>
        <begin position="474"/>
        <end position="498"/>
    </location>
</feature>
<feature type="compositionally biased region" description="Polar residues" evidence="10">
    <location>
        <begin position="354"/>
        <end position="376"/>
    </location>
</feature>
<dbReference type="Pfam" id="PF00076">
    <property type="entry name" value="RRM_1"/>
    <property type="match status" value="2"/>
</dbReference>
<evidence type="ECO:0000256" key="10">
    <source>
        <dbReference type="SAM" id="MobiDB-lite"/>
    </source>
</evidence>
<dbReference type="GO" id="GO:0009908">
    <property type="term" value="P:flower development"/>
    <property type="evidence" value="ECO:0007669"/>
    <property type="project" value="UniProtKB-KW"/>
</dbReference>
<evidence type="ECO:0000256" key="9">
    <source>
        <dbReference type="PROSITE-ProRule" id="PRU00176"/>
    </source>
</evidence>
<feature type="region of interest" description="Disordered" evidence="10">
    <location>
        <begin position="1"/>
        <end position="77"/>
    </location>
</feature>
<name>A0AAW1XBJ7_RUBAR</name>
<evidence type="ECO:0000256" key="8">
    <source>
        <dbReference type="ARBA" id="ARBA00071861"/>
    </source>
</evidence>
<organism evidence="13 14">
    <name type="scientific">Rubus argutus</name>
    <name type="common">Southern blackberry</name>
    <dbReference type="NCBI Taxonomy" id="59490"/>
    <lineage>
        <taxon>Eukaryota</taxon>
        <taxon>Viridiplantae</taxon>
        <taxon>Streptophyta</taxon>
        <taxon>Embryophyta</taxon>
        <taxon>Tracheophyta</taxon>
        <taxon>Spermatophyta</taxon>
        <taxon>Magnoliopsida</taxon>
        <taxon>eudicotyledons</taxon>
        <taxon>Gunneridae</taxon>
        <taxon>Pentapetalae</taxon>
        <taxon>rosids</taxon>
        <taxon>fabids</taxon>
        <taxon>Rosales</taxon>
        <taxon>Rosaceae</taxon>
        <taxon>Rosoideae</taxon>
        <taxon>Rosoideae incertae sedis</taxon>
        <taxon>Rubus</taxon>
    </lineage>
</organism>
<dbReference type="Proteomes" id="UP001457282">
    <property type="component" value="Unassembled WGS sequence"/>
</dbReference>
<dbReference type="GO" id="GO:0005634">
    <property type="term" value="C:nucleus"/>
    <property type="evidence" value="ECO:0007669"/>
    <property type="project" value="UniProtKB-SubCell"/>
</dbReference>
<evidence type="ECO:0000313" key="14">
    <source>
        <dbReference type="Proteomes" id="UP001457282"/>
    </source>
</evidence>
<dbReference type="PANTHER" id="PTHR24012">
    <property type="entry name" value="RNA BINDING PROTEIN"/>
    <property type="match status" value="1"/>
</dbReference>
<comment type="subcellular location">
    <subcellularLocation>
        <location evidence="1">Nucleus</location>
    </subcellularLocation>
</comment>
<feature type="compositionally biased region" description="Low complexity" evidence="10">
    <location>
        <begin position="382"/>
        <end position="396"/>
    </location>
</feature>
<evidence type="ECO:0000256" key="7">
    <source>
        <dbReference type="ARBA" id="ARBA00023242"/>
    </source>
</evidence>
<proteinExistence type="predicted"/>
<protein>
    <recommendedName>
        <fullName evidence="8">Flowering time control protein FCA</fullName>
    </recommendedName>
</protein>
<dbReference type="PROSITE" id="PS50102">
    <property type="entry name" value="RRM"/>
    <property type="match status" value="2"/>
</dbReference>
<dbReference type="GO" id="GO:1990904">
    <property type="term" value="C:ribonucleoprotein complex"/>
    <property type="evidence" value="ECO:0007669"/>
    <property type="project" value="InterPro"/>
</dbReference>
<keyword evidence="7" id="KW-0539">Nucleus</keyword>
<accession>A0AAW1XBJ7</accession>
<feature type="domain" description="RRM" evidence="12">
    <location>
        <begin position="175"/>
        <end position="255"/>
    </location>
</feature>
<evidence type="ECO:0000259" key="12">
    <source>
        <dbReference type="PROSITE" id="PS50102"/>
    </source>
</evidence>
<feature type="compositionally biased region" description="Low complexity" evidence="10">
    <location>
        <begin position="540"/>
        <end position="552"/>
    </location>
</feature>
<keyword evidence="3" id="KW-0677">Repeat</keyword>
<evidence type="ECO:0000256" key="5">
    <source>
        <dbReference type="ARBA" id="ARBA00022884"/>
    </source>
</evidence>
<evidence type="ECO:0000256" key="2">
    <source>
        <dbReference type="ARBA" id="ARBA00022473"/>
    </source>
</evidence>
<dbReference type="InterPro" id="IPR002343">
    <property type="entry name" value="Hud_Sxl_RNA"/>
</dbReference>
<comment type="caution">
    <text evidence="13">The sequence shown here is derived from an EMBL/GenBank/DDBJ whole genome shotgun (WGS) entry which is preliminary data.</text>
</comment>
<dbReference type="GO" id="GO:0003723">
    <property type="term" value="F:RNA binding"/>
    <property type="evidence" value="ECO:0007669"/>
    <property type="project" value="UniProtKB-UniRule"/>
</dbReference>
<dbReference type="PRINTS" id="PR00961">
    <property type="entry name" value="HUDSXLRNA"/>
</dbReference>
<dbReference type="InterPro" id="IPR000504">
    <property type="entry name" value="RRM_dom"/>
</dbReference>
<dbReference type="SMART" id="SM00360">
    <property type="entry name" value="RRM"/>
    <property type="match status" value="2"/>
</dbReference>
<evidence type="ECO:0000259" key="11">
    <source>
        <dbReference type="PROSITE" id="PS50020"/>
    </source>
</evidence>
<dbReference type="InterPro" id="IPR036020">
    <property type="entry name" value="WW_dom_sf"/>
</dbReference>
<dbReference type="GO" id="GO:0030154">
    <property type="term" value="P:cell differentiation"/>
    <property type="evidence" value="ECO:0007669"/>
    <property type="project" value="UniProtKB-KW"/>
</dbReference>
<dbReference type="PROSITE" id="PS01159">
    <property type="entry name" value="WW_DOMAIN_1"/>
    <property type="match status" value="1"/>
</dbReference>
<dbReference type="Pfam" id="PF00397">
    <property type="entry name" value="WW"/>
    <property type="match status" value="1"/>
</dbReference>
<feature type="domain" description="WW" evidence="11">
    <location>
        <begin position="590"/>
        <end position="623"/>
    </location>
</feature>
<dbReference type="EMBL" id="JBEDUW010000004">
    <property type="protein sequence ID" value="KAK9934002.1"/>
    <property type="molecule type" value="Genomic_DNA"/>
</dbReference>
<evidence type="ECO:0000313" key="13">
    <source>
        <dbReference type="EMBL" id="KAK9934002.1"/>
    </source>
</evidence>
<evidence type="ECO:0000256" key="4">
    <source>
        <dbReference type="ARBA" id="ARBA00022782"/>
    </source>
</evidence>
<gene>
    <name evidence="13" type="ORF">M0R45_021169</name>
</gene>
<feature type="domain" description="RRM" evidence="12">
    <location>
        <begin position="84"/>
        <end position="165"/>
    </location>
</feature>
<dbReference type="SUPFAM" id="SSF54928">
    <property type="entry name" value="RNA-binding domain, RBD"/>
    <property type="match status" value="2"/>
</dbReference>
<keyword evidence="5 9" id="KW-0694">RNA-binding</keyword>
<dbReference type="InterPro" id="IPR035979">
    <property type="entry name" value="RBD_domain_sf"/>
</dbReference>
<keyword evidence="2" id="KW-0217">Developmental protein</keyword>
<dbReference type="Gene3D" id="3.30.70.330">
    <property type="match status" value="2"/>
</dbReference>